<keyword evidence="2" id="KW-1185">Reference proteome</keyword>
<gene>
    <name evidence="1" type="primary">KCNK3.3</name>
    <name evidence="1" type="ORF">GBF38_006242</name>
</gene>
<proteinExistence type="predicted"/>
<reference evidence="1" key="1">
    <citation type="submission" date="2020-04" db="EMBL/GenBank/DDBJ databases">
        <title>A chromosome-scale assembly and high-density genetic map of the yellow drum (Nibea albiflora) genome.</title>
        <authorList>
            <person name="Xu D."/>
            <person name="Zhang W."/>
            <person name="Chen R."/>
            <person name="Tan P."/>
            <person name="Wang L."/>
            <person name="Song H."/>
            <person name="Tian L."/>
            <person name="Zhu Q."/>
            <person name="Wang B."/>
        </authorList>
    </citation>
    <scope>NUCLEOTIDE SEQUENCE</scope>
    <source>
        <strain evidence="1">ZJHYS-2018</strain>
    </source>
</reference>
<evidence type="ECO:0000313" key="2">
    <source>
        <dbReference type="Proteomes" id="UP000805704"/>
    </source>
</evidence>
<dbReference type="Proteomes" id="UP000805704">
    <property type="component" value="Chromosome 14"/>
</dbReference>
<sequence>MKRQNVRTLALIFCTFTYLLVGAAIFDALESQTEKDDLGKLIERRKGLRTTFNLTTEQFDELETMVLQLKPHKAGVQWKFAGSFYFAITVITTIALSCLPQRPEDGGASAAFLPRYMHVPEKRESFHISMCGKCLNTEVKGRRRFSGSCEQDCVECFGNPGVVLALRYSNWLRAQE</sequence>
<accession>A0ACB7FBA5</accession>
<comment type="caution">
    <text evidence="1">The sequence shown here is derived from an EMBL/GenBank/DDBJ whole genome shotgun (WGS) entry which is preliminary data.</text>
</comment>
<dbReference type="EMBL" id="CM024802">
    <property type="protein sequence ID" value="KAG8011446.1"/>
    <property type="molecule type" value="Genomic_DNA"/>
</dbReference>
<keyword evidence="1" id="KW-0406">Ion transport</keyword>
<protein>
    <submittedName>
        <fullName evidence="1">Potassium channel subfamily K member 3</fullName>
    </submittedName>
</protein>
<organism evidence="1 2">
    <name type="scientific">Nibea albiflora</name>
    <name type="common">Yellow drum</name>
    <name type="synonym">Corvina albiflora</name>
    <dbReference type="NCBI Taxonomy" id="240163"/>
    <lineage>
        <taxon>Eukaryota</taxon>
        <taxon>Metazoa</taxon>
        <taxon>Chordata</taxon>
        <taxon>Craniata</taxon>
        <taxon>Vertebrata</taxon>
        <taxon>Euteleostomi</taxon>
        <taxon>Actinopterygii</taxon>
        <taxon>Neopterygii</taxon>
        <taxon>Teleostei</taxon>
        <taxon>Neoteleostei</taxon>
        <taxon>Acanthomorphata</taxon>
        <taxon>Eupercaria</taxon>
        <taxon>Sciaenidae</taxon>
        <taxon>Nibea</taxon>
    </lineage>
</organism>
<keyword evidence="1" id="KW-0813">Transport</keyword>
<name>A0ACB7FBA5_NIBAL</name>
<evidence type="ECO:0000313" key="1">
    <source>
        <dbReference type="EMBL" id="KAG8011446.1"/>
    </source>
</evidence>
<keyword evidence="1" id="KW-0407">Ion channel</keyword>